<keyword evidence="1" id="KW-0812">Transmembrane</keyword>
<evidence type="ECO:0000256" key="1">
    <source>
        <dbReference type="SAM" id="Phobius"/>
    </source>
</evidence>
<feature type="transmembrane region" description="Helical" evidence="1">
    <location>
        <begin position="34"/>
        <end position="55"/>
    </location>
</feature>
<organism evidence="2">
    <name type="scientific">uncultured Chloroflexota bacterium</name>
    <dbReference type="NCBI Taxonomy" id="166587"/>
    <lineage>
        <taxon>Bacteria</taxon>
        <taxon>Bacillati</taxon>
        <taxon>Chloroflexota</taxon>
        <taxon>environmental samples</taxon>
    </lineage>
</organism>
<evidence type="ECO:0000313" key="2">
    <source>
        <dbReference type="EMBL" id="CAA9275107.1"/>
    </source>
</evidence>
<sequence length="118" mass="12599">MLKLLLRLAAPFIAIVLATYLFPDRIAVPDYTTAAIFAVVLSLLNAFVRPVVAFFSMPLTCLTLGLFHFVLNALMFAAAAWLVPGVYVDGFIAALLGALVVSGVSLGVSLLTRDGKDR</sequence>
<dbReference type="PANTHER" id="PTHR37309:SF1">
    <property type="entry name" value="SLR0284 PROTEIN"/>
    <property type="match status" value="1"/>
</dbReference>
<protein>
    <recommendedName>
        <fullName evidence="3">Phage holin family protein</fullName>
    </recommendedName>
</protein>
<proteinExistence type="predicted"/>
<name>A0A6J4JCB4_9CHLR</name>
<accession>A0A6J4JCB4</accession>
<keyword evidence="1" id="KW-0472">Membrane</keyword>
<dbReference type="EMBL" id="CADCTC010000189">
    <property type="protein sequence ID" value="CAA9275107.1"/>
    <property type="molecule type" value="Genomic_DNA"/>
</dbReference>
<dbReference type="PANTHER" id="PTHR37309">
    <property type="entry name" value="SLR0284 PROTEIN"/>
    <property type="match status" value="1"/>
</dbReference>
<reference evidence="2" key="1">
    <citation type="submission" date="2020-02" db="EMBL/GenBank/DDBJ databases">
        <authorList>
            <person name="Meier V. D."/>
        </authorList>
    </citation>
    <scope>NUCLEOTIDE SEQUENCE</scope>
    <source>
        <strain evidence="2">AVDCRST_MAG77</strain>
    </source>
</reference>
<gene>
    <name evidence="2" type="ORF">AVDCRST_MAG77-3468</name>
</gene>
<dbReference type="Pfam" id="PF04020">
    <property type="entry name" value="Phage_holin_4_2"/>
    <property type="match status" value="1"/>
</dbReference>
<keyword evidence="1" id="KW-1133">Transmembrane helix</keyword>
<feature type="transmembrane region" description="Helical" evidence="1">
    <location>
        <begin position="90"/>
        <end position="112"/>
    </location>
</feature>
<feature type="transmembrane region" description="Helical" evidence="1">
    <location>
        <begin position="62"/>
        <end position="84"/>
    </location>
</feature>
<evidence type="ECO:0008006" key="3">
    <source>
        <dbReference type="Google" id="ProtNLM"/>
    </source>
</evidence>
<dbReference type="AlphaFoldDB" id="A0A6J4JCB4"/>
<dbReference type="InterPro" id="IPR007165">
    <property type="entry name" value="Phage_holin_4_2"/>
</dbReference>